<gene>
    <name evidence="1" type="ORF">S03H2_47429</name>
</gene>
<accession>X1J013</accession>
<dbReference type="EMBL" id="BARU01029848">
    <property type="protein sequence ID" value="GAH71679.1"/>
    <property type="molecule type" value="Genomic_DNA"/>
</dbReference>
<protein>
    <submittedName>
        <fullName evidence="1">Uncharacterized protein</fullName>
    </submittedName>
</protein>
<dbReference type="AlphaFoldDB" id="X1J013"/>
<evidence type="ECO:0000313" key="1">
    <source>
        <dbReference type="EMBL" id="GAH71679.1"/>
    </source>
</evidence>
<reference evidence="1" key="1">
    <citation type="journal article" date="2014" name="Front. Microbiol.">
        <title>High frequency of phylogenetically diverse reductive dehalogenase-homologous genes in deep subseafloor sedimentary metagenomes.</title>
        <authorList>
            <person name="Kawai M."/>
            <person name="Futagami T."/>
            <person name="Toyoda A."/>
            <person name="Takaki Y."/>
            <person name="Nishi S."/>
            <person name="Hori S."/>
            <person name="Arai W."/>
            <person name="Tsubouchi T."/>
            <person name="Morono Y."/>
            <person name="Uchiyama I."/>
            <person name="Ito T."/>
            <person name="Fujiyama A."/>
            <person name="Inagaki F."/>
            <person name="Takami H."/>
        </authorList>
    </citation>
    <scope>NUCLEOTIDE SEQUENCE</scope>
    <source>
        <strain evidence="1">Expedition CK06-06</strain>
    </source>
</reference>
<proteinExistence type="predicted"/>
<feature type="non-terminal residue" evidence="1">
    <location>
        <position position="61"/>
    </location>
</feature>
<organism evidence="1">
    <name type="scientific">marine sediment metagenome</name>
    <dbReference type="NCBI Taxonomy" id="412755"/>
    <lineage>
        <taxon>unclassified sequences</taxon>
        <taxon>metagenomes</taxon>
        <taxon>ecological metagenomes</taxon>
    </lineage>
</organism>
<comment type="caution">
    <text evidence="1">The sequence shown here is derived from an EMBL/GenBank/DDBJ whole genome shotgun (WGS) entry which is preliminary data.</text>
</comment>
<name>X1J013_9ZZZZ</name>
<sequence length="61" mass="7080">MIDVAKRLECWRKIERSKAGGVDTTFFLNEKKGMQIRVIGRTPKGKYFVAKETFEPFSIVK</sequence>